<evidence type="ECO:0000313" key="6">
    <source>
        <dbReference type="Proteomes" id="UP000029518"/>
    </source>
</evidence>
<organism evidence="5 6">
    <name type="scientific">Paenibacillus borealis</name>
    <dbReference type="NCBI Taxonomy" id="160799"/>
    <lineage>
        <taxon>Bacteria</taxon>
        <taxon>Bacillati</taxon>
        <taxon>Bacillota</taxon>
        <taxon>Bacilli</taxon>
        <taxon>Bacillales</taxon>
        <taxon>Paenibacillaceae</taxon>
        <taxon>Paenibacillus</taxon>
    </lineage>
</organism>
<dbReference type="PANTHER" id="PTHR43323:SF2">
    <property type="entry name" value="HYDROXYMETHYLGLUTARYL-COA SYNTHASE"/>
    <property type="match status" value="1"/>
</dbReference>
<proteinExistence type="inferred from homology"/>
<dbReference type="EMBL" id="CP009285">
    <property type="protein sequence ID" value="AIQ58851.1"/>
    <property type="molecule type" value="Genomic_DNA"/>
</dbReference>
<dbReference type="Pfam" id="PF01154">
    <property type="entry name" value="HMG_CoA_synt_N"/>
    <property type="match status" value="1"/>
</dbReference>
<evidence type="ECO:0000259" key="3">
    <source>
        <dbReference type="Pfam" id="PF01154"/>
    </source>
</evidence>
<dbReference type="Proteomes" id="UP000029518">
    <property type="component" value="Chromosome"/>
</dbReference>
<reference evidence="5" key="1">
    <citation type="submission" date="2014-08" db="EMBL/GenBank/DDBJ databases">
        <title>Comparative genomics of the Paenibacillus odorifer group.</title>
        <authorList>
            <person name="den Bakker H.C."/>
            <person name="Tsai Y.-C.Y.-C."/>
            <person name="Martin N."/>
            <person name="Korlach J."/>
            <person name="Wiedmann M."/>
        </authorList>
    </citation>
    <scope>NUCLEOTIDE SEQUENCE [LARGE SCALE GENOMIC DNA]</scope>
    <source>
        <strain evidence="5">DSM 13188</strain>
    </source>
</reference>
<evidence type="ECO:0000259" key="4">
    <source>
        <dbReference type="Pfam" id="PF08540"/>
    </source>
</evidence>
<accession>A0A089LBI3</accession>
<evidence type="ECO:0000313" key="5">
    <source>
        <dbReference type="EMBL" id="AIQ58851.1"/>
    </source>
</evidence>
<dbReference type="AlphaFoldDB" id="A0A089LBI3"/>
<dbReference type="RefSeq" id="WP_042214185.1">
    <property type="nucleotide sequence ID" value="NZ_CP009285.1"/>
</dbReference>
<feature type="domain" description="Hydroxymethylglutaryl-coenzyme A synthase C-terminal" evidence="4">
    <location>
        <begin position="265"/>
        <end position="407"/>
    </location>
</feature>
<dbReference type="GO" id="GO:0006084">
    <property type="term" value="P:acetyl-CoA metabolic process"/>
    <property type="evidence" value="ECO:0007669"/>
    <property type="project" value="InterPro"/>
</dbReference>
<comment type="similarity">
    <text evidence="1">Belongs to the thiolase-like superfamily. HMG-CoA synthase family.</text>
</comment>
<dbReference type="InterPro" id="IPR013528">
    <property type="entry name" value="HMG_CoA_synth_N"/>
</dbReference>
<dbReference type="GO" id="GO:0004421">
    <property type="term" value="F:hydroxymethylglutaryl-CoA synthase activity"/>
    <property type="evidence" value="ECO:0007669"/>
    <property type="project" value="InterPro"/>
</dbReference>
<dbReference type="InterPro" id="IPR013746">
    <property type="entry name" value="HMG_CoA_synt_C_dom"/>
</dbReference>
<dbReference type="CDD" id="cd00827">
    <property type="entry name" value="init_cond_enzymes"/>
    <property type="match status" value="1"/>
</dbReference>
<dbReference type="Pfam" id="PF08540">
    <property type="entry name" value="HMG_CoA_synt_C"/>
    <property type="match status" value="2"/>
</dbReference>
<sequence length="410" mass="45180">MRVGIESINFYGGPAVIPARSIFEGRGLDLSRFDNLMMDRKSVGVACEDAVTGGVNAAKPIIDALSEEDKSRIELVITASESGVDFGKSLSTYIHDYLGLSRHCRLFELKQACYGGTAGLHMAACFIASGASPGAKALVIATDVARAAAKSTYGEPTQAVGAVAMLISDNPEILELDFGATGQYSYEVMDTCRPLPEIETGNPDLSLLSYLDCLENAYKNYKEKVDGVHFQETFDYLAFHTPFGGMVKGAHRKLIHDELKLRGAAVQQDFDKRVAPSLTYGMQVGNVYSAALYLSLCSLIDQADIADYRRVGLFSYGSGCSSEFYSGVITPESVRKLSAMNIQAQLDSRYELSFEEYDDILDQNVEWLFGIRDKKVDFSAFSQVYDHFFKGKGYLVLTEVDDFHRKYAWS</sequence>
<name>A0A089LBI3_PAEBO</name>
<dbReference type="OrthoDB" id="9769523at2"/>
<dbReference type="HOGENOM" id="CLU_008065_3_2_9"/>
<feature type="domain" description="Hydroxymethylglutaryl-coenzyme A synthase N-terminal" evidence="3">
    <location>
        <begin position="107"/>
        <end position="169"/>
    </location>
</feature>
<keyword evidence="2" id="KW-0808">Transferase</keyword>
<protein>
    <submittedName>
        <fullName evidence="5">3-hydroxy-3-methylglutaryl-ACP synthase</fullName>
    </submittedName>
</protein>
<gene>
    <name evidence="5" type="ORF">PBOR_19400</name>
</gene>
<evidence type="ECO:0000256" key="2">
    <source>
        <dbReference type="ARBA" id="ARBA00022679"/>
    </source>
</evidence>
<dbReference type="Gene3D" id="3.40.47.10">
    <property type="match status" value="2"/>
</dbReference>
<dbReference type="InterPro" id="IPR016039">
    <property type="entry name" value="Thiolase-like"/>
</dbReference>
<evidence type="ECO:0000256" key="1">
    <source>
        <dbReference type="ARBA" id="ARBA00007061"/>
    </source>
</evidence>
<keyword evidence="6" id="KW-1185">Reference proteome</keyword>
<dbReference type="KEGG" id="pbd:PBOR_19400"/>
<feature type="domain" description="Hydroxymethylglutaryl-coenzyme A synthase C-terminal" evidence="4">
    <location>
        <begin position="204"/>
        <end position="258"/>
    </location>
</feature>
<dbReference type="SUPFAM" id="SSF53901">
    <property type="entry name" value="Thiolase-like"/>
    <property type="match status" value="2"/>
</dbReference>
<dbReference type="PANTHER" id="PTHR43323">
    <property type="entry name" value="3-HYDROXY-3-METHYLGLUTARYL COENZYME A SYNTHASE"/>
    <property type="match status" value="1"/>
</dbReference>